<organism evidence="5 6">
    <name type="scientific">Frankia torreyi</name>
    <dbReference type="NCBI Taxonomy" id="1856"/>
    <lineage>
        <taxon>Bacteria</taxon>
        <taxon>Bacillati</taxon>
        <taxon>Actinomycetota</taxon>
        <taxon>Actinomycetes</taxon>
        <taxon>Frankiales</taxon>
        <taxon>Frankiaceae</taxon>
        <taxon>Frankia</taxon>
    </lineage>
</organism>
<dbReference type="GO" id="GO:0003677">
    <property type="term" value="F:DNA binding"/>
    <property type="evidence" value="ECO:0007669"/>
    <property type="project" value="UniProtKB-KW"/>
</dbReference>
<dbReference type="SUPFAM" id="SSF46785">
    <property type="entry name" value="Winged helix' DNA-binding domain"/>
    <property type="match status" value="1"/>
</dbReference>
<dbReference type="Pfam" id="PF12802">
    <property type="entry name" value="MarR_2"/>
    <property type="match status" value="1"/>
</dbReference>
<reference evidence="5 6" key="2">
    <citation type="journal article" date="2016" name="Genome Announc.">
        <title>Permanent Draft Genome Sequences for Two Variants of Frankia sp. Strain CpI1, the First Frankia Strain Isolated from Root Nodules of Comptonia peregrina.</title>
        <authorList>
            <person name="Oshone R."/>
            <person name="Hurst S.G.IV."/>
            <person name="Abebe-Akele F."/>
            <person name="Simpson S."/>
            <person name="Morris K."/>
            <person name="Thomas W.K."/>
            <person name="Tisa L.S."/>
        </authorList>
    </citation>
    <scope>NUCLEOTIDE SEQUENCE [LARGE SCALE GENOMIC DNA]</scope>
    <source>
        <strain evidence="6">CpI1-S</strain>
    </source>
</reference>
<dbReference type="SMART" id="SM00347">
    <property type="entry name" value="HTH_MARR"/>
    <property type="match status" value="1"/>
</dbReference>
<gene>
    <name evidence="5" type="ORF">FF36_03301</name>
</gene>
<evidence type="ECO:0000259" key="4">
    <source>
        <dbReference type="PROSITE" id="PS50995"/>
    </source>
</evidence>
<dbReference type="PATRIC" id="fig|1502723.3.peg.2722"/>
<keyword evidence="2" id="KW-0238">DNA-binding</keyword>
<dbReference type="PANTHER" id="PTHR39515:SF2">
    <property type="entry name" value="HTH-TYPE TRANSCRIPTIONAL REGULATOR RV0880"/>
    <property type="match status" value="1"/>
</dbReference>
<dbReference type="GO" id="GO:0003700">
    <property type="term" value="F:DNA-binding transcription factor activity"/>
    <property type="evidence" value="ECO:0007669"/>
    <property type="project" value="InterPro"/>
</dbReference>
<reference evidence="6" key="1">
    <citation type="submission" date="2015-02" db="EMBL/GenBank/DDBJ databases">
        <title>Draft Genome of Frankia sp. CpI1-S.</title>
        <authorList>
            <person name="Oshone R.T."/>
            <person name="Ngom M."/>
            <person name="Ghodhbane-Gtari F."/>
            <person name="Gtari M."/>
            <person name="Morris K."/>
            <person name="Thomas K."/>
            <person name="Sen A."/>
            <person name="Tisa L.S."/>
        </authorList>
    </citation>
    <scope>NUCLEOTIDE SEQUENCE [LARGE SCALE GENOMIC DNA]</scope>
    <source>
        <strain evidence="6">CpI1-S</strain>
    </source>
</reference>
<dbReference type="AlphaFoldDB" id="A0A0D8BEN2"/>
<dbReference type="Gene3D" id="1.10.10.10">
    <property type="entry name" value="Winged helix-like DNA-binding domain superfamily/Winged helix DNA-binding domain"/>
    <property type="match status" value="1"/>
</dbReference>
<dbReference type="EMBL" id="JYFN01000024">
    <property type="protein sequence ID" value="KJE22429.1"/>
    <property type="molecule type" value="Genomic_DNA"/>
</dbReference>
<dbReference type="InterPro" id="IPR052526">
    <property type="entry name" value="HTH-type_Bedaq_tolerance"/>
</dbReference>
<dbReference type="Proteomes" id="UP000032545">
    <property type="component" value="Unassembled WGS sequence"/>
</dbReference>
<keyword evidence="3" id="KW-0804">Transcription</keyword>
<keyword evidence="6" id="KW-1185">Reference proteome</keyword>
<dbReference type="PANTHER" id="PTHR39515">
    <property type="entry name" value="CONSERVED PROTEIN"/>
    <property type="match status" value="1"/>
</dbReference>
<dbReference type="InterPro" id="IPR000835">
    <property type="entry name" value="HTH_MarR-typ"/>
</dbReference>
<evidence type="ECO:0000256" key="1">
    <source>
        <dbReference type="ARBA" id="ARBA00023015"/>
    </source>
</evidence>
<dbReference type="InterPro" id="IPR023187">
    <property type="entry name" value="Tscrpt_reg_MarR-type_CS"/>
</dbReference>
<keyword evidence="1" id="KW-0805">Transcription regulation</keyword>
<dbReference type="InterPro" id="IPR036390">
    <property type="entry name" value="WH_DNA-bd_sf"/>
</dbReference>
<dbReference type="InterPro" id="IPR036388">
    <property type="entry name" value="WH-like_DNA-bd_sf"/>
</dbReference>
<comment type="caution">
    <text evidence="5">The sequence shown here is derived from an EMBL/GenBank/DDBJ whole genome shotgun (WGS) entry which is preliminary data.</text>
</comment>
<evidence type="ECO:0000313" key="6">
    <source>
        <dbReference type="Proteomes" id="UP000032545"/>
    </source>
</evidence>
<sequence>MPSDPDDQPDDQPDDLPEVLPDIRQIAVALRLSLGMLVRRLRQAQPAGELTMPESAALARLDRGGPATAAALARLEQISPQAMGATLAALEARGLVERRRDPADGRQVILSPTGSGLAALRSRRDARTELLTGALSAGFTRAELDQLAAAAPLLERLAERV</sequence>
<accession>A0A0D8BEN2</accession>
<dbReference type="PROSITE" id="PS50995">
    <property type="entry name" value="HTH_MARR_2"/>
    <property type="match status" value="1"/>
</dbReference>
<proteinExistence type="predicted"/>
<protein>
    <submittedName>
        <fullName evidence="5">Transcriptional regulator</fullName>
    </submittedName>
</protein>
<feature type="domain" description="HTH marR-type" evidence="4">
    <location>
        <begin position="16"/>
        <end position="159"/>
    </location>
</feature>
<name>A0A0D8BEN2_9ACTN</name>
<evidence type="ECO:0000256" key="3">
    <source>
        <dbReference type="ARBA" id="ARBA00023163"/>
    </source>
</evidence>
<evidence type="ECO:0000313" key="5">
    <source>
        <dbReference type="EMBL" id="KJE22429.1"/>
    </source>
</evidence>
<dbReference type="PROSITE" id="PS01117">
    <property type="entry name" value="HTH_MARR_1"/>
    <property type="match status" value="1"/>
</dbReference>
<evidence type="ECO:0000256" key="2">
    <source>
        <dbReference type="ARBA" id="ARBA00023125"/>
    </source>
</evidence>
<dbReference type="Gene3D" id="1.10.287.100">
    <property type="match status" value="1"/>
</dbReference>